<keyword evidence="10" id="KW-1185">Reference proteome</keyword>
<sequence length="210" mass="22842">MSYVTISDPPGPHGVQSIRLAHPKDPSNQPGLGQSSPPPPSPSPEPTSEPSPDDSSLSSSSGAVADWSAQPDADSKLPVKFDHPPIDPQSGLPRPHEGPASHINPPFNTHRFFTVLERSFPVSIARNLMRATRALLADRIARVKRDALTVQDLESQAYLFKAALSELRSETSALTRKETAAMRSATSALRRETDTLNTRMNEDIVDLKHE</sequence>
<keyword evidence="3" id="KW-0812">Transmembrane</keyword>
<protein>
    <submittedName>
        <fullName evidence="9">Uncharacterized protein</fullName>
    </submittedName>
</protein>
<feature type="compositionally biased region" description="Basic and acidic residues" evidence="8">
    <location>
        <begin position="73"/>
        <end position="85"/>
    </location>
</feature>
<comment type="subcellular location">
    <subcellularLocation>
        <location evidence="2">Membrane</location>
    </subcellularLocation>
    <subcellularLocation>
        <location evidence="1">Mitochondrion</location>
    </subcellularLocation>
</comment>
<feature type="compositionally biased region" description="Pro residues" evidence="8">
    <location>
        <begin position="36"/>
        <end position="49"/>
    </location>
</feature>
<evidence type="ECO:0000256" key="5">
    <source>
        <dbReference type="ARBA" id="ARBA00023054"/>
    </source>
</evidence>
<dbReference type="OrthoDB" id="1552at2759"/>
<gene>
    <name evidence="9" type="ORF">GSI_00445</name>
</gene>
<comment type="caution">
    <text evidence="9">The sequence shown here is derived from an EMBL/GenBank/DDBJ whole genome shotgun (WGS) entry which is preliminary data.</text>
</comment>
<evidence type="ECO:0000256" key="3">
    <source>
        <dbReference type="ARBA" id="ARBA00022692"/>
    </source>
</evidence>
<keyword evidence="5" id="KW-0175">Coiled coil</keyword>
<name>A0A2G8SSK8_9APHY</name>
<evidence type="ECO:0000256" key="1">
    <source>
        <dbReference type="ARBA" id="ARBA00004173"/>
    </source>
</evidence>
<dbReference type="InterPro" id="IPR024461">
    <property type="entry name" value="CCDC90-like"/>
</dbReference>
<evidence type="ECO:0000256" key="7">
    <source>
        <dbReference type="ARBA" id="ARBA00023136"/>
    </source>
</evidence>
<keyword evidence="7" id="KW-0472">Membrane</keyword>
<dbReference type="Pfam" id="PF07798">
    <property type="entry name" value="CCDC90-like"/>
    <property type="match status" value="1"/>
</dbReference>
<keyword evidence="6" id="KW-0496">Mitochondrion</keyword>
<proteinExistence type="predicted"/>
<dbReference type="STRING" id="1077348.A0A2G8SSK8"/>
<dbReference type="PANTHER" id="PTHR14360:SF12">
    <property type="entry name" value="MOZ PROTEIN REPRESENTS A CHROMATIN-ASSOCIATED ACETYLTRANSFERASE"/>
    <property type="match status" value="1"/>
</dbReference>
<dbReference type="EMBL" id="AYKW01000001">
    <property type="protein sequence ID" value="PIL36756.1"/>
    <property type="molecule type" value="Genomic_DNA"/>
</dbReference>
<evidence type="ECO:0000313" key="9">
    <source>
        <dbReference type="EMBL" id="PIL36756.1"/>
    </source>
</evidence>
<dbReference type="GO" id="GO:0005739">
    <property type="term" value="C:mitochondrion"/>
    <property type="evidence" value="ECO:0007669"/>
    <property type="project" value="UniProtKB-SubCell"/>
</dbReference>
<evidence type="ECO:0000256" key="6">
    <source>
        <dbReference type="ARBA" id="ARBA00023128"/>
    </source>
</evidence>
<dbReference type="Gene3D" id="1.20.5.340">
    <property type="match status" value="1"/>
</dbReference>
<dbReference type="AlphaFoldDB" id="A0A2G8SSK8"/>
<evidence type="ECO:0000256" key="2">
    <source>
        <dbReference type="ARBA" id="ARBA00004370"/>
    </source>
</evidence>
<feature type="region of interest" description="Disordered" evidence="8">
    <location>
        <begin position="1"/>
        <end position="105"/>
    </location>
</feature>
<evidence type="ECO:0000256" key="8">
    <source>
        <dbReference type="SAM" id="MobiDB-lite"/>
    </source>
</evidence>
<evidence type="ECO:0000313" key="10">
    <source>
        <dbReference type="Proteomes" id="UP000230002"/>
    </source>
</evidence>
<dbReference type="PANTHER" id="PTHR14360">
    <property type="entry name" value="PROTEIN FMP32, MITOCHONDRIAL"/>
    <property type="match status" value="1"/>
</dbReference>
<feature type="compositionally biased region" description="Low complexity" evidence="8">
    <location>
        <begin position="50"/>
        <end position="61"/>
    </location>
</feature>
<evidence type="ECO:0000256" key="4">
    <source>
        <dbReference type="ARBA" id="ARBA00022989"/>
    </source>
</evidence>
<reference evidence="9 10" key="1">
    <citation type="journal article" date="2015" name="Sci. Rep.">
        <title>Chromosome-level genome map provides insights into diverse defense mechanisms in the medicinal fungus Ganoderma sinense.</title>
        <authorList>
            <person name="Zhu Y."/>
            <person name="Xu J."/>
            <person name="Sun C."/>
            <person name="Zhou S."/>
            <person name="Xu H."/>
            <person name="Nelson D.R."/>
            <person name="Qian J."/>
            <person name="Song J."/>
            <person name="Luo H."/>
            <person name="Xiang L."/>
            <person name="Li Y."/>
            <person name="Xu Z."/>
            <person name="Ji A."/>
            <person name="Wang L."/>
            <person name="Lu S."/>
            <person name="Hayward A."/>
            <person name="Sun W."/>
            <person name="Li X."/>
            <person name="Schwartz D.C."/>
            <person name="Wang Y."/>
            <person name="Chen S."/>
        </authorList>
    </citation>
    <scope>NUCLEOTIDE SEQUENCE [LARGE SCALE GENOMIC DNA]</scope>
    <source>
        <strain evidence="9 10">ZZ0214-1</strain>
    </source>
</reference>
<organism evidence="9 10">
    <name type="scientific">Ganoderma sinense ZZ0214-1</name>
    <dbReference type="NCBI Taxonomy" id="1077348"/>
    <lineage>
        <taxon>Eukaryota</taxon>
        <taxon>Fungi</taxon>
        <taxon>Dikarya</taxon>
        <taxon>Basidiomycota</taxon>
        <taxon>Agaricomycotina</taxon>
        <taxon>Agaricomycetes</taxon>
        <taxon>Polyporales</taxon>
        <taxon>Polyporaceae</taxon>
        <taxon>Ganoderma</taxon>
    </lineage>
</organism>
<feature type="compositionally biased region" description="Low complexity" evidence="8">
    <location>
        <begin position="26"/>
        <end position="35"/>
    </location>
</feature>
<dbReference type="Proteomes" id="UP000230002">
    <property type="component" value="Unassembled WGS sequence"/>
</dbReference>
<accession>A0A2G8SSK8</accession>
<dbReference type="GO" id="GO:0016020">
    <property type="term" value="C:membrane"/>
    <property type="evidence" value="ECO:0007669"/>
    <property type="project" value="UniProtKB-SubCell"/>
</dbReference>
<keyword evidence="4" id="KW-1133">Transmembrane helix</keyword>